<evidence type="ECO:0000313" key="1">
    <source>
        <dbReference type="EMBL" id="KAG5521715.1"/>
    </source>
</evidence>
<keyword evidence="2" id="KW-1185">Reference proteome</keyword>
<proteinExistence type="predicted"/>
<comment type="caution">
    <text evidence="1">The sequence shown here is derived from an EMBL/GenBank/DDBJ whole genome shotgun (WGS) entry which is preliminary data.</text>
</comment>
<accession>A0AAV6I4Y0</accession>
<name>A0AAV6I4Y0_9ERIC</name>
<protein>
    <submittedName>
        <fullName evidence="1">Uncharacterized protein</fullName>
    </submittedName>
</protein>
<organism evidence="1 2">
    <name type="scientific">Rhododendron griersonianum</name>
    <dbReference type="NCBI Taxonomy" id="479676"/>
    <lineage>
        <taxon>Eukaryota</taxon>
        <taxon>Viridiplantae</taxon>
        <taxon>Streptophyta</taxon>
        <taxon>Embryophyta</taxon>
        <taxon>Tracheophyta</taxon>
        <taxon>Spermatophyta</taxon>
        <taxon>Magnoliopsida</taxon>
        <taxon>eudicotyledons</taxon>
        <taxon>Gunneridae</taxon>
        <taxon>Pentapetalae</taxon>
        <taxon>asterids</taxon>
        <taxon>Ericales</taxon>
        <taxon>Ericaceae</taxon>
        <taxon>Ericoideae</taxon>
        <taxon>Rhodoreae</taxon>
        <taxon>Rhododendron</taxon>
    </lineage>
</organism>
<evidence type="ECO:0000313" key="2">
    <source>
        <dbReference type="Proteomes" id="UP000823749"/>
    </source>
</evidence>
<reference evidence="1" key="1">
    <citation type="submission" date="2020-08" db="EMBL/GenBank/DDBJ databases">
        <title>Plant Genome Project.</title>
        <authorList>
            <person name="Zhang R.-G."/>
        </authorList>
    </citation>
    <scope>NUCLEOTIDE SEQUENCE</scope>
    <source>
        <strain evidence="1">WSP0</strain>
        <tissue evidence="1">Leaf</tissue>
    </source>
</reference>
<dbReference type="EMBL" id="JACTNZ010000012">
    <property type="protein sequence ID" value="KAG5521715.1"/>
    <property type="molecule type" value="Genomic_DNA"/>
</dbReference>
<sequence>MVNCRAFVYEGFLTDEECNHLISLEFELRLKQVFCIYDIEEMVIRMADRVWTVPIDDLCLDAQIFSNFVAALQLQFLDYLLVIMLSTVEF</sequence>
<gene>
    <name evidence="1" type="ORF">RHGRI_034062</name>
</gene>
<dbReference type="AlphaFoldDB" id="A0AAV6I4Y0"/>
<dbReference type="Proteomes" id="UP000823749">
    <property type="component" value="Chromosome 12"/>
</dbReference>